<reference evidence="1 2" key="1">
    <citation type="submission" date="2019-06" db="EMBL/GenBank/DDBJ databases">
        <title>Genomics analysis of Aphanomyces spp. identifies a new class of oomycete effector associated with host adaptation.</title>
        <authorList>
            <person name="Gaulin E."/>
        </authorList>
    </citation>
    <scope>NUCLEOTIDE SEQUENCE [LARGE SCALE GENOMIC DNA]</scope>
    <source>
        <strain evidence="1 2">E</strain>
    </source>
</reference>
<evidence type="ECO:0000313" key="2">
    <source>
        <dbReference type="Proteomes" id="UP000469452"/>
    </source>
</evidence>
<proteinExistence type="predicted"/>
<dbReference type="Proteomes" id="UP000469452">
    <property type="component" value="Unassembled WGS sequence"/>
</dbReference>
<protein>
    <submittedName>
        <fullName evidence="1">Uncharacterized protein</fullName>
    </submittedName>
</protein>
<dbReference type="EMBL" id="VJMI01012500">
    <property type="protein sequence ID" value="KAF0750027.1"/>
    <property type="molecule type" value="Genomic_DNA"/>
</dbReference>
<comment type="caution">
    <text evidence="1">The sequence shown here is derived from an EMBL/GenBank/DDBJ whole genome shotgun (WGS) entry which is preliminary data.</text>
</comment>
<sequence>MLCVGFVYVQEGDIADYNMGLALRRHVLGVLRQAKMTWHSVLHFRVHYTGICPSKMDIYIYVFYWCRLNGWCVYYAALEGVDVPITFVPVEAIAAPENSVTTTTANSVTTTKLAIQVIAYNGELMETDLWLAKQI</sequence>
<evidence type="ECO:0000313" key="1">
    <source>
        <dbReference type="EMBL" id="KAF0750027.1"/>
    </source>
</evidence>
<accession>A0A6A4ZZ36</accession>
<organism evidence="1 2">
    <name type="scientific">Aphanomyces astaci</name>
    <name type="common">Crayfish plague agent</name>
    <dbReference type="NCBI Taxonomy" id="112090"/>
    <lineage>
        <taxon>Eukaryota</taxon>
        <taxon>Sar</taxon>
        <taxon>Stramenopiles</taxon>
        <taxon>Oomycota</taxon>
        <taxon>Saprolegniomycetes</taxon>
        <taxon>Saprolegniales</taxon>
        <taxon>Verrucalvaceae</taxon>
        <taxon>Aphanomyces</taxon>
    </lineage>
</organism>
<dbReference type="VEuPathDB" id="FungiDB:H257_17214"/>
<name>A0A6A4ZZ36_APHAT</name>
<gene>
    <name evidence="1" type="ORF">AaE_006852</name>
</gene>
<dbReference type="AlphaFoldDB" id="A0A6A4ZZ36"/>